<proteinExistence type="inferred from homology"/>
<evidence type="ECO:0000256" key="6">
    <source>
        <dbReference type="SAM" id="Phobius"/>
    </source>
</evidence>
<feature type="transmembrane region" description="Helical" evidence="6">
    <location>
        <begin position="147"/>
        <end position="166"/>
    </location>
</feature>
<dbReference type="EMBL" id="PYDT01000009">
    <property type="protein sequence ID" value="THU50313.1"/>
    <property type="molecule type" value="Genomic_DNA"/>
</dbReference>
<dbReference type="AlphaFoldDB" id="A0A4S8IP21"/>
<keyword evidence="8" id="KW-1185">Reference proteome</keyword>
<name>A0A4S8IP21_MUSBA</name>
<dbReference type="InterPro" id="IPR007770">
    <property type="entry name" value="DMP"/>
</dbReference>
<organism evidence="7 8">
    <name type="scientific">Musa balbisiana</name>
    <name type="common">Banana</name>
    <dbReference type="NCBI Taxonomy" id="52838"/>
    <lineage>
        <taxon>Eukaryota</taxon>
        <taxon>Viridiplantae</taxon>
        <taxon>Streptophyta</taxon>
        <taxon>Embryophyta</taxon>
        <taxon>Tracheophyta</taxon>
        <taxon>Spermatophyta</taxon>
        <taxon>Magnoliopsida</taxon>
        <taxon>Liliopsida</taxon>
        <taxon>Zingiberales</taxon>
        <taxon>Musaceae</taxon>
        <taxon>Musa</taxon>
    </lineage>
</organism>
<keyword evidence="4 6" id="KW-1133">Transmembrane helix</keyword>
<feature type="transmembrane region" description="Helical" evidence="6">
    <location>
        <begin position="12"/>
        <end position="41"/>
    </location>
</feature>
<protein>
    <submittedName>
        <fullName evidence="7">Uncharacterized protein</fullName>
    </submittedName>
</protein>
<dbReference type="Proteomes" id="UP000317650">
    <property type="component" value="Chromosome 6"/>
</dbReference>
<evidence type="ECO:0000313" key="7">
    <source>
        <dbReference type="EMBL" id="THU50313.1"/>
    </source>
</evidence>
<reference evidence="7 8" key="1">
    <citation type="journal article" date="2019" name="Nat. Plants">
        <title>Genome sequencing of Musa balbisiana reveals subgenome evolution and function divergence in polyploid bananas.</title>
        <authorList>
            <person name="Yao X."/>
        </authorList>
    </citation>
    <scope>NUCLEOTIDE SEQUENCE [LARGE SCALE GENOMIC DNA]</scope>
    <source>
        <strain evidence="8">cv. DH-PKW</strain>
        <tissue evidence="7">Leaves</tissue>
    </source>
</reference>
<keyword evidence="3 6" id="KW-0812">Transmembrane</keyword>
<feature type="transmembrane region" description="Helical" evidence="6">
    <location>
        <begin position="115"/>
        <end position="135"/>
    </location>
</feature>
<dbReference type="GO" id="GO:0016020">
    <property type="term" value="C:membrane"/>
    <property type="evidence" value="ECO:0007669"/>
    <property type="project" value="UniProtKB-SubCell"/>
</dbReference>
<gene>
    <name evidence="7" type="ORF">C4D60_Mb06t18890</name>
</gene>
<keyword evidence="5 6" id="KW-0472">Membrane</keyword>
<dbReference type="PANTHER" id="PTHR31621">
    <property type="entry name" value="PROTEIN DMP3"/>
    <property type="match status" value="1"/>
</dbReference>
<dbReference type="GO" id="GO:0010256">
    <property type="term" value="P:endomembrane system organization"/>
    <property type="evidence" value="ECO:0007669"/>
    <property type="project" value="TreeGrafter"/>
</dbReference>
<feature type="transmembrane region" description="Helical" evidence="6">
    <location>
        <begin position="53"/>
        <end position="71"/>
    </location>
</feature>
<accession>A0A4S8IP21</accession>
<evidence type="ECO:0000256" key="3">
    <source>
        <dbReference type="ARBA" id="ARBA00022692"/>
    </source>
</evidence>
<evidence type="ECO:0000256" key="2">
    <source>
        <dbReference type="ARBA" id="ARBA00008707"/>
    </source>
</evidence>
<comment type="subcellular location">
    <subcellularLocation>
        <location evidence="1">Membrane</location>
        <topology evidence="1">Multi-pass membrane protein</topology>
    </subcellularLocation>
</comment>
<comment type="caution">
    <text evidence="7">The sequence shown here is derived from an EMBL/GenBank/DDBJ whole genome shotgun (WGS) entry which is preliminary data.</text>
</comment>
<evidence type="ECO:0000313" key="8">
    <source>
        <dbReference type="Proteomes" id="UP000317650"/>
    </source>
</evidence>
<dbReference type="PANTHER" id="PTHR31621:SF37">
    <property type="entry name" value="OS01G0882400 PROTEIN"/>
    <property type="match status" value="1"/>
</dbReference>
<evidence type="ECO:0000256" key="1">
    <source>
        <dbReference type="ARBA" id="ARBA00004141"/>
    </source>
</evidence>
<sequence length="188" mass="21259">MNLRKQKKNQNLFFLFIGTTRLHVLLATAIILTFSVFVPLVTDDGECDDLNRWFTAFLVALCAASSVSFTFTNSYRAASGRLYYAVATLRGIRAFNGRRKGPPEPGTYRLTWSDLFHASLSLVAFLTIALLHDDVMRCYHIDRPRKLTNTVPLVIGFLFSVLFVVFPSRRRGTGYPFLSQGDAVYCRS</sequence>
<evidence type="ECO:0000256" key="5">
    <source>
        <dbReference type="ARBA" id="ARBA00023136"/>
    </source>
</evidence>
<evidence type="ECO:0000256" key="4">
    <source>
        <dbReference type="ARBA" id="ARBA00022989"/>
    </source>
</evidence>
<dbReference type="Pfam" id="PF05078">
    <property type="entry name" value="DUF679"/>
    <property type="match status" value="1"/>
</dbReference>
<dbReference type="GO" id="GO:0005737">
    <property type="term" value="C:cytoplasm"/>
    <property type="evidence" value="ECO:0007669"/>
    <property type="project" value="UniProtKB-ARBA"/>
</dbReference>
<comment type="similarity">
    <text evidence="2">Belongs to the plant DMP1 protein family.</text>
</comment>